<evidence type="ECO:0000313" key="3">
    <source>
        <dbReference type="Proteomes" id="UP000001918"/>
    </source>
</evidence>
<dbReference type="HOGENOM" id="CLU_1980549_0_0_11"/>
<accession>D1A852</accession>
<evidence type="ECO:0000256" key="1">
    <source>
        <dbReference type="SAM" id="MobiDB-lite"/>
    </source>
</evidence>
<dbReference type="Proteomes" id="UP000001918">
    <property type="component" value="Chromosome"/>
</dbReference>
<gene>
    <name evidence="2" type="ordered locus">Tcur_4849</name>
</gene>
<organism evidence="2 3">
    <name type="scientific">Thermomonospora curvata (strain ATCC 19995 / DSM 43183 / JCM 3096 / KCTC 9072 / NBRC 15933 / NCIMB 10081 / Henssen B9)</name>
    <dbReference type="NCBI Taxonomy" id="471852"/>
    <lineage>
        <taxon>Bacteria</taxon>
        <taxon>Bacillati</taxon>
        <taxon>Actinomycetota</taxon>
        <taxon>Actinomycetes</taxon>
        <taxon>Streptosporangiales</taxon>
        <taxon>Thermomonosporaceae</taxon>
        <taxon>Thermomonospora</taxon>
    </lineage>
</organism>
<name>D1A852_THECD</name>
<reference evidence="2 3" key="1">
    <citation type="journal article" date="2011" name="Stand. Genomic Sci.">
        <title>Complete genome sequence of Thermomonospora curvata type strain (B9).</title>
        <authorList>
            <person name="Chertkov O."/>
            <person name="Sikorski J."/>
            <person name="Nolan M."/>
            <person name="Lapidus A."/>
            <person name="Lucas S."/>
            <person name="Del Rio T.G."/>
            <person name="Tice H."/>
            <person name="Cheng J.F."/>
            <person name="Goodwin L."/>
            <person name="Pitluck S."/>
            <person name="Liolios K."/>
            <person name="Ivanova N."/>
            <person name="Mavromatis K."/>
            <person name="Mikhailova N."/>
            <person name="Ovchinnikova G."/>
            <person name="Pati A."/>
            <person name="Chen A."/>
            <person name="Palaniappan K."/>
            <person name="Djao O.D."/>
            <person name="Land M."/>
            <person name="Hauser L."/>
            <person name="Chang Y.J."/>
            <person name="Jeffries C.D."/>
            <person name="Brettin T."/>
            <person name="Han C."/>
            <person name="Detter J.C."/>
            <person name="Rohde M."/>
            <person name="Goker M."/>
            <person name="Woyke T."/>
            <person name="Bristow J."/>
            <person name="Eisen J.A."/>
            <person name="Markowitz V."/>
            <person name="Hugenholtz P."/>
            <person name="Klenk H.P."/>
            <person name="Kyrpides N.C."/>
        </authorList>
    </citation>
    <scope>NUCLEOTIDE SEQUENCE [LARGE SCALE GENOMIC DNA]</scope>
    <source>
        <strain evidence="3">ATCC 19995 / DSM 43183 / JCM 3096 / KCTC 9072 / NBRC 15933 / NCIMB 10081 / Henssen B9</strain>
    </source>
</reference>
<dbReference type="AlphaFoldDB" id="D1A852"/>
<protein>
    <submittedName>
        <fullName evidence="2">Uncharacterized protein</fullName>
    </submittedName>
</protein>
<dbReference type="KEGG" id="tcu:Tcur_4849"/>
<evidence type="ECO:0000313" key="2">
    <source>
        <dbReference type="EMBL" id="ACZ00367.1"/>
    </source>
</evidence>
<proteinExistence type="predicted"/>
<feature type="region of interest" description="Disordered" evidence="1">
    <location>
        <begin position="49"/>
        <end position="69"/>
    </location>
</feature>
<dbReference type="EMBL" id="CP001738">
    <property type="protein sequence ID" value="ACZ00367.1"/>
    <property type="molecule type" value="Genomic_DNA"/>
</dbReference>
<sequence length="126" mass="13929">MPALWLTRAPVRAEARAELLRDSLVGRVKARYGEAYEFMTYARSLHRKAGPLPPPFSPGGDQESEGPTLDGRLAREFAAIGQPVPEWDALREVQRVIHKYDPQPLADELKELLDQASRQLAGAGAP</sequence>
<keyword evidence="3" id="KW-1185">Reference proteome</keyword>